<dbReference type="EMBL" id="MHLW01000012">
    <property type="protein sequence ID" value="OGZ18189.1"/>
    <property type="molecule type" value="Genomic_DNA"/>
</dbReference>
<feature type="transmembrane region" description="Helical" evidence="1">
    <location>
        <begin position="6"/>
        <end position="27"/>
    </location>
</feature>
<dbReference type="PANTHER" id="PTHR39555">
    <property type="entry name" value="FIMBRIAL ASSEMBLY PROTEIN PILO-LIKE PROTEIN-RELATED"/>
    <property type="match status" value="1"/>
</dbReference>
<evidence type="ECO:0000313" key="2">
    <source>
        <dbReference type="EMBL" id="OGZ18189.1"/>
    </source>
</evidence>
<evidence type="ECO:0000256" key="1">
    <source>
        <dbReference type="SAM" id="Phobius"/>
    </source>
</evidence>
<organism evidence="2 3">
    <name type="scientific">Candidatus Nealsonbacteria bacterium RBG_13_37_56</name>
    <dbReference type="NCBI Taxonomy" id="1801661"/>
    <lineage>
        <taxon>Bacteria</taxon>
        <taxon>Candidatus Nealsoniibacteriota</taxon>
    </lineage>
</organism>
<dbReference type="AlphaFoldDB" id="A0A1G2DX72"/>
<proteinExistence type="predicted"/>
<comment type="caution">
    <text evidence="2">The sequence shown here is derived from an EMBL/GenBank/DDBJ whole genome shotgun (WGS) entry which is preliminary data.</text>
</comment>
<dbReference type="Proteomes" id="UP000178893">
    <property type="component" value="Unassembled WGS sequence"/>
</dbReference>
<reference evidence="2 3" key="1">
    <citation type="journal article" date="2016" name="Nat. Commun.">
        <title>Thousands of microbial genomes shed light on interconnected biogeochemical processes in an aquifer system.</title>
        <authorList>
            <person name="Anantharaman K."/>
            <person name="Brown C.T."/>
            <person name="Hug L.A."/>
            <person name="Sharon I."/>
            <person name="Castelle C.J."/>
            <person name="Probst A.J."/>
            <person name="Thomas B.C."/>
            <person name="Singh A."/>
            <person name="Wilkins M.J."/>
            <person name="Karaoz U."/>
            <person name="Brodie E.L."/>
            <person name="Williams K.H."/>
            <person name="Hubbard S.S."/>
            <person name="Banfield J.F."/>
        </authorList>
    </citation>
    <scope>NUCLEOTIDE SEQUENCE [LARGE SCALE GENOMIC DNA]</scope>
</reference>
<dbReference type="GO" id="GO:0043683">
    <property type="term" value="P:type IV pilus assembly"/>
    <property type="evidence" value="ECO:0007669"/>
    <property type="project" value="InterPro"/>
</dbReference>
<evidence type="ECO:0008006" key="4">
    <source>
        <dbReference type="Google" id="ProtNLM"/>
    </source>
</evidence>
<evidence type="ECO:0000313" key="3">
    <source>
        <dbReference type="Proteomes" id="UP000178893"/>
    </source>
</evidence>
<dbReference type="PANTHER" id="PTHR39555:SF1">
    <property type="entry name" value="TYPE IV PILUS INNER MEMBRANE COMPONENT PILO"/>
    <property type="match status" value="1"/>
</dbReference>
<name>A0A1G2DX72_9BACT</name>
<dbReference type="InterPro" id="IPR014717">
    <property type="entry name" value="Transl_elong_EF1B/ribsomal_bS6"/>
</dbReference>
<dbReference type="Gene3D" id="3.30.70.60">
    <property type="match status" value="1"/>
</dbReference>
<sequence length="206" mass="23422">MSIKKYTPIIFVLIIIGLIAGGYFFIWSKHQEFNQKKQEVEFTDEEFRAKEEYLLNIENTLKELSKYSEEVSKIDSALPSDPSIAALLNYFQKESSQNGLILKNIDVSGLFTQEAATDKIQKMPFSLTVAGSYASFKNFVLSIYKNTRLIEIKSINFSGVSQETEKGPVAKDLFDFDLEVETQSYNPFYVSPQPADQANLEEPLEP</sequence>
<dbReference type="GO" id="GO:0043107">
    <property type="term" value="P:type IV pilus-dependent motility"/>
    <property type="evidence" value="ECO:0007669"/>
    <property type="project" value="InterPro"/>
</dbReference>
<gene>
    <name evidence="2" type="ORF">A2V72_01615</name>
</gene>
<protein>
    <recommendedName>
        <fullName evidence="4">Pilus assembly protein PilO</fullName>
    </recommendedName>
</protein>
<keyword evidence="1" id="KW-0812">Transmembrane</keyword>
<dbReference type="Pfam" id="PF04350">
    <property type="entry name" value="PilO"/>
    <property type="match status" value="1"/>
</dbReference>
<keyword evidence="1" id="KW-0472">Membrane</keyword>
<accession>A0A1G2DX72</accession>
<dbReference type="InterPro" id="IPR007445">
    <property type="entry name" value="PilO"/>
</dbReference>
<keyword evidence="1" id="KW-1133">Transmembrane helix</keyword>